<dbReference type="Gene3D" id="3.30.70.380">
    <property type="entry name" value="Ferrodoxin-fold anticodon-binding domain"/>
    <property type="match status" value="1"/>
</dbReference>
<dbReference type="GO" id="GO:0003723">
    <property type="term" value="F:RNA binding"/>
    <property type="evidence" value="ECO:0007669"/>
    <property type="project" value="InterPro"/>
</dbReference>
<dbReference type="InterPro" id="IPR036690">
    <property type="entry name" value="Fdx_antiC-bd_sf"/>
</dbReference>
<dbReference type="InterPro" id="IPR045060">
    <property type="entry name" value="Phe-tRNA-ligase_IIc_bsu"/>
</dbReference>
<gene>
    <name evidence="12" type="ORF">COT82_01885</name>
</gene>
<keyword evidence="4" id="KW-0479">Metal-binding</keyword>
<dbReference type="PANTHER" id="PTHR10947:SF0">
    <property type="entry name" value="PHENYLALANINE--TRNA LIGASE BETA SUBUNIT"/>
    <property type="match status" value="1"/>
</dbReference>
<keyword evidence="9" id="KW-0030">Aminoacyl-tRNA synthetase</keyword>
<dbReference type="EMBL" id="PFAA01000034">
    <property type="protein sequence ID" value="PIT96666.1"/>
    <property type="molecule type" value="Genomic_DNA"/>
</dbReference>
<dbReference type="GO" id="GO:0004826">
    <property type="term" value="F:phenylalanine-tRNA ligase activity"/>
    <property type="evidence" value="ECO:0007669"/>
    <property type="project" value="UniProtKB-EC"/>
</dbReference>
<feature type="domain" description="B5" evidence="11">
    <location>
        <begin position="84"/>
        <end position="159"/>
    </location>
</feature>
<keyword evidence="7" id="KW-0460">Magnesium</keyword>
<dbReference type="InterPro" id="IPR009061">
    <property type="entry name" value="DNA-bd_dom_put_sf"/>
</dbReference>
<dbReference type="SMART" id="SM00896">
    <property type="entry name" value="FDX-ACB"/>
    <property type="match status" value="1"/>
</dbReference>
<dbReference type="InterPro" id="IPR041616">
    <property type="entry name" value="PheRS_beta_core"/>
</dbReference>
<dbReference type="Pfam" id="PF03484">
    <property type="entry name" value="B5"/>
    <property type="match status" value="1"/>
</dbReference>
<evidence type="ECO:0000256" key="2">
    <source>
        <dbReference type="ARBA" id="ARBA00012814"/>
    </source>
</evidence>
<dbReference type="GO" id="GO:0000287">
    <property type="term" value="F:magnesium ion binding"/>
    <property type="evidence" value="ECO:0007669"/>
    <property type="project" value="InterPro"/>
</dbReference>
<evidence type="ECO:0000256" key="9">
    <source>
        <dbReference type="ARBA" id="ARBA00023146"/>
    </source>
</evidence>
<dbReference type="GO" id="GO:0009328">
    <property type="term" value="C:phenylalanine-tRNA ligase complex"/>
    <property type="evidence" value="ECO:0007669"/>
    <property type="project" value="TreeGrafter"/>
</dbReference>
<evidence type="ECO:0000256" key="8">
    <source>
        <dbReference type="ARBA" id="ARBA00022917"/>
    </source>
</evidence>
<dbReference type="PROSITE" id="PS51447">
    <property type="entry name" value="FDX_ACB"/>
    <property type="match status" value="1"/>
</dbReference>
<dbReference type="InterPro" id="IPR005147">
    <property type="entry name" value="tRNA_synthase_B5-dom"/>
</dbReference>
<evidence type="ECO:0000259" key="11">
    <source>
        <dbReference type="PROSITE" id="PS51483"/>
    </source>
</evidence>
<dbReference type="EC" id="6.1.1.20" evidence="2"/>
<dbReference type="SUPFAM" id="SSF46955">
    <property type="entry name" value="Putative DNA-binding domain"/>
    <property type="match status" value="2"/>
</dbReference>
<dbReference type="Pfam" id="PF17759">
    <property type="entry name" value="tRNA_synthFbeta"/>
    <property type="match status" value="1"/>
</dbReference>
<evidence type="ECO:0000256" key="4">
    <source>
        <dbReference type="ARBA" id="ARBA00022723"/>
    </source>
</evidence>
<dbReference type="PROSITE" id="PS51483">
    <property type="entry name" value="B5"/>
    <property type="match status" value="1"/>
</dbReference>
<evidence type="ECO:0000259" key="10">
    <source>
        <dbReference type="PROSITE" id="PS51447"/>
    </source>
</evidence>
<proteinExistence type="predicted"/>
<comment type="caution">
    <text evidence="12">The sequence shown here is derived from an EMBL/GenBank/DDBJ whole genome shotgun (WGS) entry which is preliminary data.</text>
</comment>
<keyword evidence="5" id="KW-0547">Nucleotide-binding</keyword>
<dbReference type="Gene3D" id="3.30.56.10">
    <property type="match status" value="2"/>
</dbReference>
<dbReference type="Pfam" id="PF03147">
    <property type="entry name" value="FDX-ACB"/>
    <property type="match status" value="1"/>
</dbReference>
<sequence length="435" mass="50232">MKASYNKIQEYFSKKLPEPRKLAELLTYHSYEVENIEEIDGDYIFNIDILPNRAGDSSSDGGVARELSAILNTSLKKNPFSGKLSESKIRISVSGINKFLGSNISQEEAENIFKKLGFNYEINGEDFIVNPPLERMDIKIKADLMEEVGRIYGYENIEAKLPKKTEKAIKINKKLYYTNKIKQFLADKGYSEVYTYSFRNKGEVEIKKPFASDKNFLRIDLRDGLKKALEQNVKNLPLLDTDIIKIFEIGNVFKEDEEYTSFAIGWSDKNEDIVDRLSEFLGIDVVGEMKDKIFETNFNILLEKLSEPKDNYEELNKKTNIVFKPISQYPFILRDIAIWVPTDVKNELLLEVIEKEANLVTGLPSYNINRTIEKEAEGLLVNIKLFDKFKKDGKISYAFNLVFQSYNKTLSDKEVNKIMDKITVALNNNLKWEVR</sequence>
<evidence type="ECO:0000256" key="7">
    <source>
        <dbReference type="ARBA" id="ARBA00022842"/>
    </source>
</evidence>
<feature type="domain" description="FDX-ACB" evidence="10">
    <location>
        <begin position="327"/>
        <end position="435"/>
    </location>
</feature>
<keyword evidence="8" id="KW-0648">Protein biosynthesis</keyword>
<accession>A0A2M6WVE5</accession>
<dbReference type="AlphaFoldDB" id="A0A2M6WVE5"/>
<dbReference type="SUPFAM" id="SSF55681">
    <property type="entry name" value="Class II aaRS and biotin synthetases"/>
    <property type="match status" value="1"/>
</dbReference>
<name>A0A2M6WVE5_9BACT</name>
<evidence type="ECO:0000256" key="6">
    <source>
        <dbReference type="ARBA" id="ARBA00022840"/>
    </source>
</evidence>
<reference evidence="13" key="1">
    <citation type="submission" date="2017-09" db="EMBL/GenBank/DDBJ databases">
        <title>Depth-based differentiation of microbial function through sediment-hosted aquifers and enrichment of novel symbionts in the deep terrestrial subsurface.</title>
        <authorList>
            <person name="Probst A.J."/>
            <person name="Ladd B."/>
            <person name="Jarett J.K."/>
            <person name="Geller-Mcgrath D.E."/>
            <person name="Sieber C.M.K."/>
            <person name="Emerson J.B."/>
            <person name="Anantharaman K."/>
            <person name="Thomas B.C."/>
            <person name="Malmstrom R."/>
            <person name="Stieglmeier M."/>
            <person name="Klingl A."/>
            <person name="Woyke T."/>
            <person name="Ryan C.M."/>
            <person name="Banfield J.F."/>
        </authorList>
    </citation>
    <scope>NUCLEOTIDE SEQUENCE [LARGE SCALE GENOMIC DNA]</scope>
</reference>
<evidence type="ECO:0000313" key="13">
    <source>
        <dbReference type="Proteomes" id="UP000230481"/>
    </source>
</evidence>
<dbReference type="Gene3D" id="3.30.930.10">
    <property type="entry name" value="Bira Bifunctional Protein, Domain 2"/>
    <property type="match status" value="1"/>
</dbReference>
<organism evidence="12 13">
    <name type="scientific">Candidatus Campbellbacteria bacterium CG10_big_fil_rev_8_21_14_0_10_35_52</name>
    <dbReference type="NCBI Taxonomy" id="1974527"/>
    <lineage>
        <taxon>Bacteria</taxon>
        <taxon>Candidatus Campbelliibacteriota</taxon>
    </lineage>
</organism>
<dbReference type="PANTHER" id="PTHR10947">
    <property type="entry name" value="PHENYLALANYL-TRNA SYNTHETASE BETA CHAIN AND LEUCINE-RICH REPEAT-CONTAINING PROTEIN 47"/>
    <property type="match status" value="1"/>
</dbReference>
<dbReference type="SMART" id="SM00874">
    <property type="entry name" value="B5"/>
    <property type="match status" value="1"/>
</dbReference>
<protein>
    <recommendedName>
        <fullName evidence="2">phenylalanine--tRNA ligase</fullName>
        <ecNumber evidence="2">6.1.1.20</ecNumber>
    </recommendedName>
</protein>
<dbReference type="Proteomes" id="UP000230481">
    <property type="component" value="Unassembled WGS sequence"/>
</dbReference>
<keyword evidence="3" id="KW-0436">Ligase</keyword>
<comment type="cofactor">
    <cofactor evidence="1">
        <name>Mg(2+)</name>
        <dbReference type="ChEBI" id="CHEBI:18420"/>
    </cofactor>
</comment>
<evidence type="ECO:0000313" key="12">
    <source>
        <dbReference type="EMBL" id="PIT96666.1"/>
    </source>
</evidence>
<evidence type="ECO:0000256" key="1">
    <source>
        <dbReference type="ARBA" id="ARBA00001946"/>
    </source>
</evidence>
<evidence type="ECO:0000256" key="5">
    <source>
        <dbReference type="ARBA" id="ARBA00022741"/>
    </source>
</evidence>
<dbReference type="InterPro" id="IPR045864">
    <property type="entry name" value="aa-tRNA-synth_II/BPL/LPL"/>
</dbReference>
<dbReference type="InterPro" id="IPR005121">
    <property type="entry name" value="Fdx_antiC-bd"/>
</dbReference>
<dbReference type="SUPFAM" id="SSF54991">
    <property type="entry name" value="Anticodon-binding domain of PheRS"/>
    <property type="match status" value="1"/>
</dbReference>
<dbReference type="GO" id="GO:0005524">
    <property type="term" value="F:ATP binding"/>
    <property type="evidence" value="ECO:0007669"/>
    <property type="project" value="UniProtKB-KW"/>
</dbReference>
<evidence type="ECO:0000256" key="3">
    <source>
        <dbReference type="ARBA" id="ARBA00022598"/>
    </source>
</evidence>
<keyword evidence="6" id="KW-0067">ATP-binding</keyword>
<dbReference type="GO" id="GO:0006432">
    <property type="term" value="P:phenylalanyl-tRNA aminoacylation"/>
    <property type="evidence" value="ECO:0007669"/>
    <property type="project" value="InterPro"/>
</dbReference>